<evidence type="ECO:0000313" key="2">
    <source>
        <dbReference type="Proteomes" id="UP001177670"/>
    </source>
</evidence>
<evidence type="ECO:0000313" key="1">
    <source>
        <dbReference type="EMBL" id="KAK1120645.1"/>
    </source>
</evidence>
<sequence length="123" mass="13476">MQRRRCNEELIGGSISKGTALKTKGVEANAPERVKSTAFDVIAASYLCQPLGRSSSSLVTSGDEFSNETLGHVASSFISLRIGSRDESCYFRIIELANLAFAKRQQAMGDRLGNNRKSRLNNF</sequence>
<dbReference type="EMBL" id="JAHYIQ010000030">
    <property type="protein sequence ID" value="KAK1120645.1"/>
    <property type="molecule type" value="Genomic_DNA"/>
</dbReference>
<gene>
    <name evidence="1" type="ORF">K0M31_012251</name>
</gene>
<dbReference type="AlphaFoldDB" id="A0AA40FL30"/>
<protein>
    <submittedName>
        <fullName evidence="1">Uncharacterized protein</fullName>
    </submittedName>
</protein>
<name>A0AA40FL30_9HYME</name>
<reference evidence="1" key="1">
    <citation type="submission" date="2021-10" db="EMBL/GenBank/DDBJ databases">
        <title>Melipona bicolor Genome sequencing and assembly.</title>
        <authorList>
            <person name="Araujo N.S."/>
            <person name="Arias M.C."/>
        </authorList>
    </citation>
    <scope>NUCLEOTIDE SEQUENCE</scope>
    <source>
        <strain evidence="1">USP_2M_L1-L4_2017</strain>
        <tissue evidence="1">Whole body</tissue>
    </source>
</reference>
<dbReference type="Proteomes" id="UP001177670">
    <property type="component" value="Unassembled WGS sequence"/>
</dbReference>
<accession>A0AA40FL30</accession>
<keyword evidence="2" id="KW-1185">Reference proteome</keyword>
<proteinExistence type="predicted"/>
<comment type="caution">
    <text evidence="1">The sequence shown here is derived from an EMBL/GenBank/DDBJ whole genome shotgun (WGS) entry which is preliminary data.</text>
</comment>
<organism evidence="1 2">
    <name type="scientific">Melipona bicolor</name>
    <dbReference type="NCBI Taxonomy" id="60889"/>
    <lineage>
        <taxon>Eukaryota</taxon>
        <taxon>Metazoa</taxon>
        <taxon>Ecdysozoa</taxon>
        <taxon>Arthropoda</taxon>
        <taxon>Hexapoda</taxon>
        <taxon>Insecta</taxon>
        <taxon>Pterygota</taxon>
        <taxon>Neoptera</taxon>
        <taxon>Endopterygota</taxon>
        <taxon>Hymenoptera</taxon>
        <taxon>Apocrita</taxon>
        <taxon>Aculeata</taxon>
        <taxon>Apoidea</taxon>
        <taxon>Anthophila</taxon>
        <taxon>Apidae</taxon>
        <taxon>Melipona</taxon>
    </lineage>
</organism>